<evidence type="ECO:0000313" key="2">
    <source>
        <dbReference type="WBParaSite" id="nRc.2.0.1.t05354-RA"/>
    </source>
</evidence>
<accession>A0A915HUA1</accession>
<organism evidence="1 2">
    <name type="scientific">Romanomermis culicivorax</name>
    <name type="common">Nematode worm</name>
    <dbReference type="NCBI Taxonomy" id="13658"/>
    <lineage>
        <taxon>Eukaryota</taxon>
        <taxon>Metazoa</taxon>
        <taxon>Ecdysozoa</taxon>
        <taxon>Nematoda</taxon>
        <taxon>Enoplea</taxon>
        <taxon>Dorylaimia</taxon>
        <taxon>Mermithida</taxon>
        <taxon>Mermithoidea</taxon>
        <taxon>Mermithidae</taxon>
        <taxon>Romanomermis</taxon>
    </lineage>
</organism>
<dbReference type="AlphaFoldDB" id="A0A915HUA1"/>
<keyword evidence="1" id="KW-1185">Reference proteome</keyword>
<reference evidence="2" key="1">
    <citation type="submission" date="2022-11" db="UniProtKB">
        <authorList>
            <consortium name="WormBaseParasite"/>
        </authorList>
    </citation>
    <scope>IDENTIFICATION</scope>
</reference>
<protein>
    <submittedName>
        <fullName evidence="2">Uncharacterized protein</fullName>
    </submittedName>
</protein>
<dbReference type="Proteomes" id="UP000887565">
    <property type="component" value="Unplaced"/>
</dbReference>
<sequence>MVKNDATVIEHALYKKQHAGMFSNRERRLLCLLHDEKLDTENSTSQFHSKNFLYEQWYANHTLVAKCFRPKNLTSNVEELEPCLDGYKWDSSEIKSSVTRR</sequence>
<dbReference type="WBParaSite" id="nRc.2.0.1.t05354-RA">
    <property type="protein sequence ID" value="nRc.2.0.1.t05354-RA"/>
    <property type="gene ID" value="nRc.2.0.1.g05354"/>
</dbReference>
<evidence type="ECO:0000313" key="1">
    <source>
        <dbReference type="Proteomes" id="UP000887565"/>
    </source>
</evidence>
<name>A0A915HUA1_ROMCU</name>
<proteinExistence type="predicted"/>